<dbReference type="Pfam" id="PF10037">
    <property type="entry name" value="MRP-S27"/>
    <property type="match status" value="1"/>
</dbReference>
<evidence type="ECO:0000313" key="3">
    <source>
        <dbReference type="EMBL" id="KYM89609.1"/>
    </source>
</evidence>
<dbReference type="PANTHER" id="PTHR21393">
    <property type="entry name" value="MITOCHONDRIAL 28S RIBOSOMAL PROTEIN S27"/>
    <property type="match status" value="1"/>
</dbReference>
<accession>A0A195BT54</accession>
<dbReference type="EMBL" id="KQ976417">
    <property type="protein sequence ID" value="KYM89609.1"/>
    <property type="molecule type" value="Genomic_DNA"/>
</dbReference>
<name>A0A195BT54_9HYME</name>
<gene>
    <name evidence="3" type="ORF">ALC53_01921</name>
</gene>
<dbReference type="OrthoDB" id="19830at2759"/>
<reference evidence="3 4" key="1">
    <citation type="submission" date="2015-09" db="EMBL/GenBank/DDBJ databases">
        <title>Atta colombica WGS genome.</title>
        <authorList>
            <person name="Nygaard S."/>
            <person name="Hu H."/>
            <person name="Boomsma J."/>
            <person name="Zhang G."/>
        </authorList>
    </citation>
    <scope>NUCLEOTIDE SEQUENCE [LARGE SCALE GENOMIC DNA]</scope>
    <source>
        <strain evidence="3">Treedump-2</strain>
        <tissue evidence="3">Whole body</tissue>
    </source>
</reference>
<dbReference type="PANTHER" id="PTHR21393:SF0">
    <property type="entry name" value="SMALL RIBOSOMAL SUBUNIT PROTEIN MS27"/>
    <property type="match status" value="1"/>
</dbReference>
<dbReference type="STRING" id="520822.A0A195BT54"/>
<evidence type="ECO:0000256" key="2">
    <source>
        <dbReference type="SAM" id="Coils"/>
    </source>
</evidence>
<protein>
    <submittedName>
        <fullName evidence="3">28S ribosomal protein S27, mitochondrial</fullName>
    </submittedName>
</protein>
<dbReference type="AlphaFoldDB" id="A0A195BT54"/>
<organism evidence="3 4">
    <name type="scientific">Atta colombica</name>
    <dbReference type="NCBI Taxonomy" id="520822"/>
    <lineage>
        <taxon>Eukaryota</taxon>
        <taxon>Metazoa</taxon>
        <taxon>Ecdysozoa</taxon>
        <taxon>Arthropoda</taxon>
        <taxon>Hexapoda</taxon>
        <taxon>Insecta</taxon>
        <taxon>Pterygota</taxon>
        <taxon>Neoptera</taxon>
        <taxon>Endopterygota</taxon>
        <taxon>Hymenoptera</taxon>
        <taxon>Apocrita</taxon>
        <taxon>Aculeata</taxon>
        <taxon>Formicoidea</taxon>
        <taxon>Formicidae</taxon>
        <taxon>Myrmicinae</taxon>
        <taxon>Atta</taxon>
    </lineage>
</organism>
<dbReference type="InterPro" id="IPR019266">
    <property type="entry name" value="Ribosomal_mS27"/>
</dbReference>
<keyword evidence="2" id="KW-0175">Coiled coil</keyword>
<feature type="coiled-coil region" evidence="2">
    <location>
        <begin position="375"/>
        <end position="425"/>
    </location>
</feature>
<sequence>MLKTLKLGHRLCRVHRGSKDLVTRVQRRLFLSEAYRCEEAWSRRLESPLLQKIEPTSMYIQLEQKYGSVGKVSAVDVDIFVNSVTDNLYANEVIKILHNLRQSVETTNILDSTHHAVIRYFLQHNYIQELLEVLNDRLNYGIFPDYFDYNMLMDHFINRKDYTSAAKVASLVMLQEDADHPITNALCLYACHKYLENPDDWKKPEFPVDTSEEVKVRVRYLRNPYFDDHFDLIDPKDLVGKTLNFQGKHRADAIGRSCQLRGLILYKKYDDILNLIKKWLEMKQDKIVYEEVFELISKDNSELQDQDAEKFKLVEVQLSILKEKQNLKESFIEAIENLIKVAINEEAEKDISKQCQAYLDWEHKRTSVLETQMKEIDKERRINNIKKIKEDLEKREQLLTFFDKEEEIELKIEEIQEKERKQDERIRAMHNSAKHLRKLITIESYIPPDIKSKK</sequence>
<dbReference type="GO" id="GO:0005739">
    <property type="term" value="C:mitochondrion"/>
    <property type="evidence" value="ECO:0007669"/>
    <property type="project" value="UniProtKB-SubCell"/>
</dbReference>
<comment type="subcellular location">
    <subcellularLocation>
        <location evidence="1">Mitochondrion</location>
    </subcellularLocation>
</comment>
<dbReference type="GO" id="GO:0005840">
    <property type="term" value="C:ribosome"/>
    <property type="evidence" value="ECO:0007669"/>
    <property type="project" value="UniProtKB-KW"/>
</dbReference>
<keyword evidence="3" id="KW-0689">Ribosomal protein</keyword>
<keyword evidence="4" id="KW-1185">Reference proteome</keyword>
<evidence type="ECO:0000256" key="1">
    <source>
        <dbReference type="ARBA" id="ARBA00004173"/>
    </source>
</evidence>
<dbReference type="Proteomes" id="UP000078540">
    <property type="component" value="Unassembled WGS sequence"/>
</dbReference>
<evidence type="ECO:0000313" key="4">
    <source>
        <dbReference type="Proteomes" id="UP000078540"/>
    </source>
</evidence>
<proteinExistence type="predicted"/>
<dbReference type="InterPro" id="IPR034913">
    <property type="entry name" value="mS27/PTCD2"/>
</dbReference>
<keyword evidence="3" id="KW-0687">Ribonucleoprotein</keyword>
<dbReference type="KEGG" id="acoc:108694508"/>